<proteinExistence type="predicted"/>
<dbReference type="Proteomes" id="UP000659698">
    <property type="component" value="Unassembled WGS sequence"/>
</dbReference>
<keyword evidence="3" id="KW-1185">Reference proteome</keyword>
<evidence type="ECO:0000313" key="2">
    <source>
        <dbReference type="EMBL" id="MBC3540911.1"/>
    </source>
</evidence>
<sequence>MKNFCLAALTLLGITSCASLNSTTFLKPNNTFVLGKNEHGAFQVNLKNTSPNTLSIYQAPLNGGKHSTLHIKPNQRASLKVDKNTALVISNPSPDTASVRLRVTGDLGLSMTYNK</sequence>
<evidence type="ECO:0000256" key="1">
    <source>
        <dbReference type="SAM" id="SignalP"/>
    </source>
</evidence>
<evidence type="ECO:0000313" key="3">
    <source>
        <dbReference type="Proteomes" id="UP000659698"/>
    </source>
</evidence>
<reference evidence="2 3" key="1">
    <citation type="journal article" date="2019" name="Int. J. Syst. Evol. Microbiol.">
        <title>Rufibacter sediminis sp. nov., isolated from freshwater lake sediment.</title>
        <authorList>
            <person name="Qu J.H."/>
            <person name="Zhang L.J."/>
            <person name="Fu Y.H."/>
            <person name="Li H.F."/>
        </authorList>
    </citation>
    <scope>NUCLEOTIDE SEQUENCE [LARGE SCALE GENOMIC DNA]</scope>
    <source>
        <strain evidence="2 3">H-1</strain>
    </source>
</reference>
<accession>A0ABR6VUR7</accession>
<gene>
    <name evidence="2" type="ORF">H7U12_14545</name>
</gene>
<dbReference type="EMBL" id="JACOAF010000031">
    <property type="protein sequence ID" value="MBC3540911.1"/>
    <property type="molecule type" value="Genomic_DNA"/>
</dbReference>
<comment type="caution">
    <text evidence="2">The sequence shown here is derived from an EMBL/GenBank/DDBJ whole genome shotgun (WGS) entry which is preliminary data.</text>
</comment>
<keyword evidence="1" id="KW-0732">Signal</keyword>
<evidence type="ECO:0008006" key="4">
    <source>
        <dbReference type="Google" id="ProtNLM"/>
    </source>
</evidence>
<feature type="signal peptide" evidence="1">
    <location>
        <begin position="1"/>
        <end position="20"/>
    </location>
</feature>
<name>A0ABR6VUR7_9BACT</name>
<organism evidence="2 3">
    <name type="scientific">Rufibacter sediminis</name>
    <dbReference type="NCBI Taxonomy" id="2762756"/>
    <lineage>
        <taxon>Bacteria</taxon>
        <taxon>Pseudomonadati</taxon>
        <taxon>Bacteroidota</taxon>
        <taxon>Cytophagia</taxon>
        <taxon>Cytophagales</taxon>
        <taxon>Hymenobacteraceae</taxon>
        <taxon>Rufibacter</taxon>
    </lineage>
</organism>
<dbReference type="PROSITE" id="PS51257">
    <property type="entry name" value="PROKAR_LIPOPROTEIN"/>
    <property type="match status" value="1"/>
</dbReference>
<feature type="chain" id="PRO_5047091201" description="Lipoprotein" evidence="1">
    <location>
        <begin position="21"/>
        <end position="115"/>
    </location>
</feature>
<dbReference type="RefSeq" id="WP_186639241.1">
    <property type="nucleotide sequence ID" value="NZ_JACOAF010000031.1"/>
</dbReference>
<protein>
    <recommendedName>
        <fullName evidence="4">Lipoprotein</fullName>
    </recommendedName>
</protein>